<name>A0A382UPF6_9ZZZZ</name>
<feature type="transmembrane region" description="Helical" evidence="7">
    <location>
        <begin position="73"/>
        <end position="95"/>
    </location>
</feature>
<dbReference type="AlphaFoldDB" id="A0A382UPF6"/>
<dbReference type="InterPro" id="IPR002781">
    <property type="entry name" value="TM_pro_TauE-like"/>
</dbReference>
<dbReference type="PANTHER" id="PTHR30269:SF37">
    <property type="entry name" value="MEMBRANE TRANSPORTER PROTEIN"/>
    <property type="match status" value="1"/>
</dbReference>
<dbReference type="PANTHER" id="PTHR30269">
    <property type="entry name" value="TRANSMEMBRANE PROTEIN YFCA"/>
    <property type="match status" value="1"/>
</dbReference>
<dbReference type="EMBL" id="UINC01145446">
    <property type="protein sequence ID" value="SVD35578.1"/>
    <property type="molecule type" value="Genomic_DNA"/>
</dbReference>
<evidence type="ECO:0000256" key="2">
    <source>
        <dbReference type="ARBA" id="ARBA00022448"/>
    </source>
</evidence>
<evidence type="ECO:0008006" key="9">
    <source>
        <dbReference type="Google" id="ProtNLM"/>
    </source>
</evidence>
<evidence type="ECO:0000313" key="8">
    <source>
        <dbReference type="EMBL" id="SVD35578.1"/>
    </source>
</evidence>
<sequence length="248" mass="27785">MEILILIIAAFITSSISAILGMGGGIILLGIMAIIIPDGYMVIALHGIIQLISNTTRTYVFKPHLKKKIVREFFIGALIGAGISALIIFLVIKFYEVSLASEIKVDFLKPMIGIFIIWYLFLKRFKKEKESNSFIKVGSISGFASIFIGATGPLIAPFFLNFNLIKEEIIANKAACQMITHLTKIPLFIFFFNVDYFSEYKILLPLIIAVFIGTNFGKKILGMIPEKIFNILFRTTLFIIAIRLILGY</sequence>
<feature type="transmembrane region" description="Helical" evidence="7">
    <location>
        <begin position="134"/>
        <end position="156"/>
    </location>
</feature>
<comment type="subcellular location">
    <subcellularLocation>
        <location evidence="1">Cell membrane</location>
        <topology evidence="1">Multi-pass membrane protein</topology>
    </subcellularLocation>
</comment>
<keyword evidence="4 7" id="KW-0812">Transmembrane</keyword>
<accession>A0A382UPF6</accession>
<keyword evidence="5 7" id="KW-1133">Transmembrane helix</keyword>
<dbReference type="InterPro" id="IPR052017">
    <property type="entry name" value="TSUP"/>
</dbReference>
<keyword evidence="3" id="KW-1003">Cell membrane</keyword>
<evidence type="ECO:0000256" key="1">
    <source>
        <dbReference type="ARBA" id="ARBA00004651"/>
    </source>
</evidence>
<protein>
    <recommendedName>
        <fullName evidence="9">Membrane transporter protein</fullName>
    </recommendedName>
</protein>
<gene>
    <name evidence="8" type="ORF">METZ01_LOCUS388432</name>
</gene>
<evidence type="ECO:0000256" key="3">
    <source>
        <dbReference type="ARBA" id="ARBA00022475"/>
    </source>
</evidence>
<keyword evidence="2" id="KW-0813">Transport</keyword>
<feature type="transmembrane region" description="Helical" evidence="7">
    <location>
        <begin position="228"/>
        <end position="246"/>
    </location>
</feature>
<organism evidence="8">
    <name type="scientific">marine metagenome</name>
    <dbReference type="NCBI Taxonomy" id="408172"/>
    <lineage>
        <taxon>unclassified sequences</taxon>
        <taxon>metagenomes</taxon>
        <taxon>ecological metagenomes</taxon>
    </lineage>
</organism>
<evidence type="ECO:0000256" key="7">
    <source>
        <dbReference type="SAM" id="Phobius"/>
    </source>
</evidence>
<proteinExistence type="predicted"/>
<feature type="transmembrane region" description="Helical" evidence="7">
    <location>
        <begin position="27"/>
        <end position="52"/>
    </location>
</feature>
<feature type="transmembrane region" description="Helical" evidence="7">
    <location>
        <begin position="107"/>
        <end position="122"/>
    </location>
</feature>
<dbReference type="GO" id="GO:0005886">
    <property type="term" value="C:plasma membrane"/>
    <property type="evidence" value="ECO:0007669"/>
    <property type="project" value="UniProtKB-SubCell"/>
</dbReference>
<keyword evidence="6 7" id="KW-0472">Membrane</keyword>
<evidence type="ECO:0000256" key="5">
    <source>
        <dbReference type="ARBA" id="ARBA00022989"/>
    </source>
</evidence>
<evidence type="ECO:0000256" key="4">
    <source>
        <dbReference type="ARBA" id="ARBA00022692"/>
    </source>
</evidence>
<dbReference type="Pfam" id="PF01925">
    <property type="entry name" value="TauE"/>
    <property type="match status" value="1"/>
</dbReference>
<evidence type="ECO:0000256" key="6">
    <source>
        <dbReference type="ARBA" id="ARBA00023136"/>
    </source>
</evidence>
<feature type="transmembrane region" description="Helical" evidence="7">
    <location>
        <begin position="200"/>
        <end position="216"/>
    </location>
</feature>
<reference evidence="8" key="1">
    <citation type="submission" date="2018-05" db="EMBL/GenBank/DDBJ databases">
        <authorList>
            <person name="Lanie J.A."/>
            <person name="Ng W.-L."/>
            <person name="Kazmierczak K.M."/>
            <person name="Andrzejewski T.M."/>
            <person name="Davidsen T.M."/>
            <person name="Wayne K.J."/>
            <person name="Tettelin H."/>
            <person name="Glass J.I."/>
            <person name="Rusch D."/>
            <person name="Podicherti R."/>
            <person name="Tsui H.-C.T."/>
            <person name="Winkler M.E."/>
        </authorList>
    </citation>
    <scope>NUCLEOTIDE SEQUENCE</scope>
</reference>